<evidence type="ECO:0000313" key="2">
    <source>
        <dbReference type="Proteomes" id="UP000759131"/>
    </source>
</evidence>
<organism evidence="1">
    <name type="scientific">Medioppia subpectinata</name>
    <dbReference type="NCBI Taxonomy" id="1979941"/>
    <lineage>
        <taxon>Eukaryota</taxon>
        <taxon>Metazoa</taxon>
        <taxon>Ecdysozoa</taxon>
        <taxon>Arthropoda</taxon>
        <taxon>Chelicerata</taxon>
        <taxon>Arachnida</taxon>
        <taxon>Acari</taxon>
        <taxon>Acariformes</taxon>
        <taxon>Sarcoptiformes</taxon>
        <taxon>Oribatida</taxon>
        <taxon>Brachypylina</taxon>
        <taxon>Oppioidea</taxon>
        <taxon>Oppiidae</taxon>
        <taxon>Medioppia</taxon>
    </lineage>
</organism>
<keyword evidence="2" id="KW-1185">Reference proteome</keyword>
<name>A0A7R9LAP4_9ACAR</name>
<feature type="non-terminal residue" evidence="1">
    <location>
        <position position="1"/>
    </location>
</feature>
<protein>
    <submittedName>
        <fullName evidence="1">Uncharacterized protein</fullName>
    </submittedName>
</protein>
<accession>A0A7R9LAP4</accession>
<dbReference type="EMBL" id="CAJPIZ010020493">
    <property type="protein sequence ID" value="CAG2117310.1"/>
    <property type="molecule type" value="Genomic_DNA"/>
</dbReference>
<evidence type="ECO:0000313" key="1">
    <source>
        <dbReference type="EMBL" id="CAD7638158.1"/>
    </source>
</evidence>
<gene>
    <name evidence="1" type="ORF">OSB1V03_LOCUS17263</name>
</gene>
<sequence>MGSFECLSRAFENANDLINLFALNFHINCDLINERYLQYSRQSTPERDSTKTDYTYAQSYSYNRRIERSKLFDWSVPNMS</sequence>
<dbReference type="Proteomes" id="UP000759131">
    <property type="component" value="Unassembled WGS sequence"/>
</dbReference>
<dbReference type="EMBL" id="OC875068">
    <property type="protein sequence ID" value="CAD7638158.1"/>
    <property type="molecule type" value="Genomic_DNA"/>
</dbReference>
<dbReference type="AlphaFoldDB" id="A0A7R9LAP4"/>
<proteinExistence type="predicted"/>
<reference evidence="1" key="1">
    <citation type="submission" date="2020-11" db="EMBL/GenBank/DDBJ databases">
        <authorList>
            <person name="Tran Van P."/>
        </authorList>
    </citation>
    <scope>NUCLEOTIDE SEQUENCE</scope>
</reference>